<dbReference type="Proteomes" id="UP000008312">
    <property type="component" value="Unassembled WGS sequence"/>
</dbReference>
<dbReference type="SUPFAM" id="SSF56327">
    <property type="entry name" value="LDH C-terminal domain-like"/>
    <property type="match status" value="1"/>
</dbReference>
<evidence type="ECO:0000256" key="7">
    <source>
        <dbReference type="ARBA" id="ARBA00048313"/>
    </source>
</evidence>
<dbReference type="InterPro" id="IPR001557">
    <property type="entry name" value="L-lactate/malate_DH"/>
</dbReference>
<dbReference type="CDD" id="cd01337">
    <property type="entry name" value="MDH_glyoxysomal_mitochondrial"/>
    <property type="match status" value="1"/>
</dbReference>
<feature type="binding site" evidence="9">
    <location>
        <position position="138"/>
    </location>
    <ligand>
        <name>substrate</name>
    </ligand>
</feature>
<evidence type="ECO:0000256" key="11">
    <source>
        <dbReference type="RuleBase" id="RU003369"/>
    </source>
</evidence>
<dbReference type="PANTHER" id="PTHR11540">
    <property type="entry name" value="MALATE AND LACTATE DEHYDROGENASE"/>
    <property type="match status" value="1"/>
</dbReference>
<feature type="binding site" evidence="10">
    <location>
        <position position="53"/>
    </location>
    <ligand>
        <name>NAD(+)</name>
        <dbReference type="ChEBI" id="CHEBI:57540"/>
    </ligand>
</feature>
<feature type="binding site" evidence="9">
    <location>
        <position position="100"/>
    </location>
    <ligand>
        <name>substrate</name>
    </ligand>
</feature>
<dbReference type="AlphaFoldDB" id="D8MB90"/>
<feature type="active site" description="Proton acceptor" evidence="8">
    <location>
        <position position="196"/>
    </location>
</feature>
<evidence type="ECO:0000259" key="12">
    <source>
        <dbReference type="Pfam" id="PF00056"/>
    </source>
</evidence>
<evidence type="ECO:0000256" key="8">
    <source>
        <dbReference type="PIRSR" id="PIRSR000102-1"/>
    </source>
</evidence>
<comment type="catalytic activity">
    <reaction evidence="7">
        <text>(S)-malate + NAD(+) = oxaloacetate + NADH + H(+)</text>
        <dbReference type="Rhea" id="RHEA:21432"/>
        <dbReference type="ChEBI" id="CHEBI:15378"/>
        <dbReference type="ChEBI" id="CHEBI:15589"/>
        <dbReference type="ChEBI" id="CHEBI:16452"/>
        <dbReference type="ChEBI" id="CHEBI:57540"/>
        <dbReference type="ChEBI" id="CHEBI:57945"/>
        <dbReference type="EC" id="1.1.1.37"/>
    </reaction>
</comment>
<feature type="domain" description="Lactate/malate dehydrogenase C-terminal" evidence="13">
    <location>
        <begin position="166"/>
        <end position="329"/>
    </location>
</feature>
<name>D8MB90_BLAHO</name>
<evidence type="ECO:0000256" key="6">
    <source>
        <dbReference type="ARBA" id="ARBA00023027"/>
    </source>
</evidence>
<dbReference type="InterPro" id="IPR001236">
    <property type="entry name" value="Lactate/malate_DH_N"/>
</dbReference>
<dbReference type="GeneID" id="24921934"/>
<comment type="subunit">
    <text evidence="2">Homodimer.</text>
</comment>
<dbReference type="PIRSF" id="PIRSF000102">
    <property type="entry name" value="Lac_mal_DH"/>
    <property type="match status" value="1"/>
</dbReference>
<dbReference type="InterPro" id="IPR022383">
    <property type="entry name" value="Lactate/malate_DH_C"/>
</dbReference>
<dbReference type="EC" id="1.1.1.37" evidence="3"/>
<evidence type="ECO:0000256" key="10">
    <source>
        <dbReference type="PIRSR" id="PIRSR000102-3"/>
    </source>
</evidence>
<feature type="binding site" evidence="10">
    <location>
        <begin position="27"/>
        <end position="33"/>
    </location>
    <ligand>
        <name>NAD(+)</name>
        <dbReference type="ChEBI" id="CHEBI:57540"/>
    </ligand>
</feature>
<feature type="binding site" evidence="9">
    <location>
        <position position="106"/>
    </location>
    <ligand>
        <name>substrate</name>
    </ligand>
</feature>
<feature type="binding site" evidence="9">
    <location>
        <position position="172"/>
    </location>
    <ligand>
        <name>substrate</name>
    </ligand>
</feature>
<evidence type="ECO:0000259" key="13">
    <source>
        <dbReference type="Pfam" id="PF02866"/>
    </source>
</evidence>
<feature type="binding site" evidence="10">
    <location>
        <position position="113"/>
    </location>
    <ligand>
        <name>NAD(+)</name>
        <dbReference type="ChEBI" id="CHEBI:57540"/>
    </ligand>
</feature>
<dbReference type="RefSeq" id="XP_012899377.1">
    <property type="nucleotide sequence ID" value="XM_013043923.1"/>
</dbReference>
<dbReference type="OMA" id="ASCAEYI"/>
<feature type="binding site" evidence="10">
    <location>
        <position position="246"/>
    </location>
    <ligand>
        <name>NAD(+)</name>
        <dbReference type="ChEBI" id="CHEBI:57540"/>
    </ligand>
</feature>
<evidence type="ECO:0000256" key="4">
    <source>
        <dbReference type="ARBA" id="ARBA00022532"/>
    </source>
</evidence>
<dbReference type="SUPFAM" id="SSF51735">
    <property type="entry name" value="NAD(P)-binding Rossmann-fold domains"/>
    <property type="match status" value="1"/>
</dbReference>
<dbReference type="GO" id="GO:0005737">
    <property type="term" value="C:cytoplasm"/>
    <property type="evidence" value="ECO:0007669"/>
    <property type="project" value="TreeGrafter"/>
</dbReference>
<dbReference type="InterPro" id="IPR036291">
    <property type="entry name" value="NAD(P)-bd_dom_sf"/>
</dbReference>
<evidence type="ECO:0000313" key="15">
    <source>
        <dbReference type="Proteomes" id="UP000008312"/>
    </source>
</evidence>
<dbReference type="NCBIfam" id="TIGR01772">
    <property type="entry name" value="MDH_euk_gproteo"/>
    <property type="match status" value="1"/>
</dbReference>
<dbReference type="GO" id="GO:0019752">
    <property type="term" value="P:carboxylic acid metabolic process"/>
    <property type="evidence" value="ECO:0007669"/>
    <property type="project" value="InterPro"/>
</dbReference>
<gene>
    <name evidence="14" type="ORF">GSBLH_T00004946001</name>
</gene>
<sequence>MFASRSAVVAKAFTRAMSSGAKVSVLGAAGGIGQPISLLMAMNPHVSRLSLYDIVRTPGVACDLSHIDHPCKVEGYNGPENLAKVLDGSDVVIIPAGVPRKPGMTRDDLFKTNAGIAMNLAKACAQSCPKACILVICNPVNSTVPIFSETFKKMGVHDPRKIMGVTELDSVRARKFIAEALGMEPSACNIPVIGGHAGTTIIPLLSQLPDNKIAKLDVPSLTHRIQFGGDEVVAAKEGAGSATLSMAYAGATFANSVLKGLNGEKGIIEPAYIEQDLYGCKFFASQVELGKDGVERPIPIPKNLTKTEEANIQEAIPALQKQIAKGIQFTDENFK</sequence>
<dbReference type="FunFam" id="3.40.50.720:FF:000013">
    <property type="entry name" value="Malate dehydrogenase"/>
    <property type="match status" value="1"/>
</dbReference>
<dbReference type="Pfam" id="PF02866">
    <property type="entry name" value="Ldh_1_C"/>
    <property type="match status" value="1"/>
</dbReference>
<dbReference type="GO" id="GO:0006099">
    <property type="term" value="P:tricarboxylic acid cycle"/>
    <property type="evidence" value="ECO:0007669"/>
    <property type="project" value="UniProtKB-KW"/>
</dbReference>
<comment type="similarity">
    <text evidence="1">Belongs to the LDH/MDH superfamily. MDH type 1 family.</text>
</comment>
<dbReference type="InParanoid" id="D8MB90"/>
<evidence type="ECO:0000256" key="1">
    <source>
        <dbReference type="ARBA" id="ARBA00008824"/>
    </source>
</evidence>
<dbReference type="Gene3D" id="3.90.110.10">
    <property type="entry name" value="Lactate dehydrogenase/glycoside hydrolase, family 4, C-terminal"/>
    <property type="match status" value="1"/>
</dbReference>
<dbReference type="Gene3D" id="3.40.50.720">
    <property type="entry name" value="NAD(P)-binding Rossmann-like Domain"/>
    <property type="match status" value="1"/>
</dbReference>
<protein>
    <recommendedName>
        <fullName evidence="3">malate dehydrogenase</fullName>
        <ecNumber evidence="3">1.1.1.37</ecNumber>
    </recommendedName>
</protein>
<keyword evidence="6 10" id="KW-0520">NAD</keyword>
<organism evidence="14">
    <name type="scientific">Blastocystis hominis</name>
    <dbReference type="NCBI Taxonomy" id="12968"/>
    <lineage>
        <taxon>Eukaryota</taxon>
        <taxon>Sar</taxon>
        <taxon>Stramenopiles</taxon>
        <taxon>Bigyra</taxon>
        <taxon>Opalozoa</taxon>
        <taxon>Opalinata</taxon>
        <taxon>Blastocystidae</taxon>
        <taxon>Blastocystis</taxon>
    </lineage>
</organism>
<dbReference type="Pfam" id="PF00056">
    <property type="entry name" value="Ldh_1_N"/>
    <property type="match status" value="1"/>
</dbReference>
<dbReference type="EMBL" id="FN668691">
    <property type="protein sequence ID" value="CBK25329.2"/>
    <property type="molecule type" value="Genomic_DNA"/>
</dbReference>
<keyword evidence="4" id="KW-0816">Tricarboxylic acid cycle</keyword>
<dbReference type="FunCoup" id="D8MB90">
    <property type="interactions" value="14"/>
</dbReference>
<evidence type="ECO:0000256" key="5">
    <source>
        <dbReference type="ARBA" id="ARBA00023002"/>
    </source>
</evidence>
<reference evidence="14" key="1">
    <citation type="submission" date="2010-02" db="EMBL/GenBank/DDBJ databases">
        <title>Sequencing and annotation of the Blastocystis hominis genome.</title>
        <authorList>
            <person name="Wincker P."/>
        </authorList>
    </citation>
    <scope>NUCLEOTIDE SEQUENCE</scope>
    <source>
        <strain evidence="14">Singapore isolate B</strain>
    </source>
</reference>
<evidence type="ECO:0000313" key="14">
    <source>
        <dbReference type="EMBL" id="CBK25329.2"/>
    </source>
</evidence>
<dbReference type="InterPro" id="IPR015955">
    <property type="entry name" value="Lactate_DH/Glyco_Ohase_4_C"/>
</dbReference>
<dbReference type="FunFam" id="3.90.110.10:FF:000001">
    <property type="entry name" value="Malate dehydrogenase"/>
    <property type="match status" value="1"/>
</dbReference>
<feature type="domain" description="Lactate/malate dehydrogenase N-terminal" evidence="12">
    <location>
        <begin position="22"/>
        <end position="164"/>
    </location>
</feature>
<proteinExistence type="inferred from homology"/>
<dbReference type="PANTHER" id="PTHR11540:SF16">
    <property type="entry name" value="MALATE DEHYDROGENASE, MITOCHONDRIAL"/>
    <property type="match status" value="1"/>
</dbReference>
<dbReference type="OrthoDB" id="4069699at2759"/>
<feature type="binding site" evidence="10">
    <location>
        <begin position="136"/>
        <end position="138"/>
    </location>
    <ligand>
        <name>NAD(+)</name>
        <dbReference type="ChEBI" id="CHEBI:57540"/>
    </ligand>
</feature>
<accession>D8MB90</accession>
<evidence type="ECO:0000256" key="2">
    <source>
        <dbReference type="ARBA" id="ARBA00011738"/>
    </source>
</evidence>
<keyword evidence="5 11" id="KW-0560">Oxidoreductase</keyword>
<evidence type="ECO:0000256" key="9">
    <source>
        <dbReference type="PIRSR" id="PIRSR000102-2"/>
    </source>
</evidence>
<evidence type="ECO:0000256" key="3">
    <source>
        <dbReference type="ARBA" id="ARBA00012995"/>
    </source>
</evidence>
<dbReference type="GO" id="GO:0030060">
    <property type="term" value="F:L-malate dehydrogenase (NAD+) activity"/>
    <property type="evidence" value="ECO:0007669"/>
    <property type="project" value="UniProtKB-EC"/>
</dbReference>
<keyword evidence="15" id="KW-1185">Reference proteome</keyword>
<dbReference type="InterPro" id="IPR010097">
    <property type="entry name" value="Malate_DH_type1"/>
</dbReference>